<evidence type="ECO:0000256" key="5">
    <source>
        <dbReference type="ARBA" id="ARBA00022840"/>
    </source>
</evidence>
<comment type="similarity">
    <text evidence="2">Belongs to the asparagine synthetase family.</text>
</comment>
<comment type="catalytic activity">
    <reaction evidence="7">
        <text>L-aspartate + L-glutamine + ATP + H2O = L-asparagine + L-glutamate + AMP + diphosphate + H(+)</text>
        <dbReference type="Rhea" id="RHEA:12228"/>
        <dbReference type="ChEBI" id="CHEBI:15377"/>
        <dbReference type="ChEBI" id="CHEBI:15378"/>
        <dbReference type="ChEBI" id="CHEBI:29985"/>
        <dbReference type="ChEBI" id="CHEBI:29991"/>
        <dbReference type="ChEBI" id="CHEBI:30616"/>
        <dbReference type="ChEBI" id="CHEBI:33019"/>
        <dbReference type="ChEBI" id="CHEBI:58048"/>
        <dbReference type="ChEBI" id="CHEBI:58359"/>
        <dbReference type="ChEBI" id="CHEBI:456215"/>
        <dbReference type="EC" id="6.3.5.4"/>
    </reaction>
</comment>
<evidence type="ECO:0000256" key="1">
    <source>
        <dbReference type="ARBA" id="ARBA00005187"/>
    </source>
</evidence>
<dbReference type="PROSITE" id="PS51278">
    <property type="entry name" value="GATASE_TYPE_2"/>
    <property type="match status" value="1"/>
</dbReference>
<dbReference type="AlphaFoldDB" id="A0A858QAG5"/>
<feature type="domain" description="Glutamine amidotransferase type-2" evidence="11">
    <location>
        <begin position="2"/>
        <end position="211"/>
    </location>
</feature>
<dbReference type="Proteomes" id="UP000503004">
    <property type="component" value="Chromosome"/>
</dbReference>
<organism evidence="12 13">
    <name type="scientific">Methylococcus geothermalis</name>
    <dbReference type="NCBI Taxonomy" id="2681310"/>
    <lineage>
        <taxon>Bacteria</taxon>
        <taxon>Pseudomonadati</taxon>
        <taxon>Pseudomonadota</taxon>
        <taxon>Gammaproteobacteria</taxon>
        <taxon>Methylococcales</taxon>
        <taxon>Methylococcaceae</taxon>
        <taxon>Methylococcus</taxon>
    </lineage>
</organism>
<feature type="binding site" evidence="9">
    <location>
        <position position="98"/>
    </location>
    <ligand>
        <name>L-glutamine</name>
        <dbReference type="ChEBI" id="CHEBI:58359"/>
    </ligand>
</feature>
<evidence type="ECO:0000256" key="2">
    <source>
        <dbReference type="ARBA" id="ARBA00005752"/>
    </source>
</evidence>
<dbReference type="EMBL" id="CP046565">
    <property type="protein sequence ID" value="QJD30878.1"/>
    <property type="molecule type" value="Genomic_DNA"/>
</dbReference>
<dbReference type="CDD" id="cd01991">
    <property type="entry name" value="Asn_synthase_B_C"/>
    <property type="match status" value="1"/>
</dbReference>
<dbReference type="InterPro" id="IPR001962">
    <property type="entry name" value="Asn_synthase"/>
</dbReference>
<keyword evidence="6 8" id="KW-0315">Glutamine amidotransferase</keyword>
<dbReference type="RefSeq" id="WP_169604153.1">
    <property type="nucleotide sequence ID" value="NZ_CP046565.1"/>
</dbReference>
<dbReference type="InterPro" id="IPR033738">
    <property type="entry name" value="AsnB_N"/>
</dbReference>
<feature type="binding site" evidence="9">
    <location>
        <position position="287"/>
    </location>
    <ligand>
        <name>ATP</name>
        <dbReference type="ChEBI" id="CHEBI:30616"/>
    </ligand>
</feature>
<dbReference type="InterPro" id="IPR051786">
    <property type="entry name" value="ASN_synthetase/amidase"/>
</dbReference>
<dbReference type="InterPro" id="IPR006426">
    <property type="entry name" value="Asn_synth_AEB"/>
</dbReference>
<dbReference type="InterPro" id="IPR017932">
    <property type="entry name" value="GATase_2_dom"/>
</dbReference>
<dbReference type="GO" id="GO:0004066">
    <property type="term" value="F:asparagine synthase (glutamine-hydrolyzing) activity"/>
    <property type="evidence" value="ECO:0007669"/>
    <property type="project" value="UniProtKB-EC"/>
</dbReference>
<accession>A0A858QAG5</accession>
<gene>
    <name evidence="12" type="primary">asnB</name>
    <name evidence="12" type="ORF">GNH96_13485</name>
</gene>
<dbReference type="PIRSF" id="PIRSF001589">
    <property type="entry name" value="Asn_synthetase_glu-h"/>
    <property type="match status" value="1"/>
</dbReference>
<keyword evidence="5 9" id="KW-0067">ATP-binding</keyword>
<proteinExistence type="inferred from homology"/>
<evidence type="ECO:0000256" key="7">
    <source>
        <dbReference type="ARBA" id="ARBA00048741"/>
    </source>
</evidence>
<dbReference type="InterPro" id="IPR014729">
    <property type="entry name" value="Rossmann-like_a/b/a_fold"/>
</dbReference>
<evidence type="ECO:0000256" key="3">
    <source>
        <dbReference type="ARBA" id="ARBA00012737"/>
    </source>
</evidence>
<feature type="binding site" evidence="9">
    <location>
        <begin position="361"/>
        <end position="362"/>
    </location>
    <ligand>
        <name>ATP</name>
        <dbReference type="ChEBI" id="CHEBI:30616"/>
    </ligand>
</feature>
<dbReference type="Pfam" id="PF13537">
    <property type="entry name" value="GATase_7"/>
    <property type="match status" value="1"/>
</dbReference>
<evidence type="ECO:0000256" key="9">
    <source>
        <dbReference type="PIRSR" id="PIRSR001589-2"/>
    </source>
</evidence>
<dbReference type="CDD" id="cd00712">
    <property type="entry name" value="AsnB"/>
    <property type="match status" value="1"/>
</dbReference>
<dbReference type="PANTHER" id="PTHR43284">
    <property type="entry name" value="ASPARAGINE SYNTHETASE (GLUTAMINE-HYDROLYZING)"/>
    <property type="match status" value="1"/>
</dbReference>
<evidence type="ECO:0000256" key="8">
    <source>
        <dbReference type="PIRSR" id="PIRSR001589-1"/>
    </source>
</evidence>
<evidence type="ECO:0000259" key="11">
    <source>
        <dbReference type="PROSITE" id="PS51278"/>
    </source>
</evidence>
<dbReference type="SUPFAM" id="SSF52402">
    <property type="entry name" value="Adenine nucleotide alpha hydrolases-like"/>
    <property type="match status" value="1"/>
</dbReference>
<feature type="active site" description="For GATase activity" evidence="8">
    <location>
        <position position="2"/>
    </location>
</feature>
<evidence type="ECO:0000256" key="6">
    <source>
        <dbReference type="ARBA" id="ARBA00022962"/>
    </source>
</evidence>
<feature type="site" description="Important for beta-aspartyl-AMP intermediate formation" evidence="10">
    <location>
        <position position="363"/>
    </location>
</feature>
<keyword evidence="4 9" id="KW-0547">Nucleotide-binding</keyword>
<evidence type="ECO:0000256" key="4">
    <source>
        <dbReference type="ARBA" id="ARBA00022741"/>
    </source>
</evidence>
<dbReference type="PANTHER" id="PTHR43284:SF1">
    <property type="entry name" value="ASPARAGINE SYNTHETASE"/>
    <property type="match status" value="1"/>
</dbReference>
<keyword evidence="8" id="KW-0061">Asparagine biosynthesis</keyword>
<dbReference type="KEGG" id="metu:GNH96_13485"/>
<keyword evidence="12" id="KW-0436">Ligase</keyword>
<dbReference type="Gene3D" id="3.60.20.10">
    <property type="entry name" value="Glutamine Phosphoribosylpyrophosphate, subunit 1, domain 1"/>
    <property type="match status" value="1"/>
</dbReference>
<reference evidence="13" key="1">
    <citation type="submission" date="2019-12" db="EMBL/GenBank/DDBJ databases">
        <authorList>
            <person name="Awala S.I."/>
            <person name="Rhee S.K."/>
        </authorList>
    </citation>
    <scope>NUCLEOTIDE SEQUENCE [LARGE SCALE GENOMIC DNA]</scope>
    <source>
        <strain evidence="13">IM1</strain>
    </source>
</reference>
<sequence>MCGIAGLFNTRTPVDGIRLENAVAKLAHRGPDDRGVFLDGRFGMGHTRLSIIDLAGGHQPLFSEDHKLALIANGEIYNFVELRAELEALGQRFQTHSDSEVILHAYRAFGDGFLDRIQGMFAFALYDAAGGRLILARDRLGIKPLFLAQRPDGIAFASELKALLPLLDRPPEIDPEGLAQYFQNQFSTGATTVLQGVERVLPGEAVVVEAGQMSRRFRYWSPLSVRTENLSFDEAALRFDTLIERVMVEHMRSDVPFGLFLSGGVDSSLLLALLSRYADQPIRTFSVGFPGTSLTDELPLAQAIAQRFGSRHREIRPDPKDIFHSLPLTVWAADELMRDNANLPTSLLARAASEELKVVFSGEGGDEVFAGYGRYRTSPIERMFKGLLAPGSGGFRTRGSFRGRWPKTLFGPALLAASQHARRPVLESWRETPRQWSDLQRMQYVDLRHALPDNLLVKADRMLMAWGVEGRVPFLDHRIVEFGLGLPDRLKVEGRQGKLFLKRWGERLVPAEQLYARKRGFHVPLGEWLDEPFLKRLNQILPEHPALAPWLKPDGIRTLIAGCRDERQGSSMLWAVIQFAIWHRLFISGTGERPAALADPLDILQG</sequence>
<protein>
    <recommendedName>
        <fullName evidence="3">asparagine synthase (glutamine-hydrolyzing)</fullName>
        <ecNumber evidence="3">6.3.5.4</ecNumber>
    </recommendedName>
</protein>
<dbReference type="SUPFAM" id="SSF56235">
    <property type="entry name" value="N-terminal nucleophile aminohydrolases (Ntn hydrolases)"/>
    <property type="match status" value="1"/>
</dbReference>
<keyword evidence="8" id="KW-0028">Amino-acid biosynthesis</keyword>
<dbReference type="Gene3D" id="3.40.50.620">
    <property type="entry name" value="HUPs"/>
    <property type="match status" value="1"/>
</dbReference>
<dbReference type="Pfam" id="PF00733">
    <property type="entry name" value="Asn_synthase"/>
    <property type="match status" value="1"/>
</dbReference>
<evidence type="ECO:0000313" key="13">
    <source>
        <dbReference type="Proteomes" id="UP000503004"/>
    </source>
</evidence>
<name>A0A858QAG5_9GAMM</name>
<dbReference type="EC" id="6.3.5.4" evidence="3"/>
<dbReference type="InterPro" id="IPR029055">
    <property type="entry name" value="Ntn_hydrolases_N"/>
</dbReference>
<dbReference type="GO" id="GO:0006529">
    <property type="term" value="P:asparagine biosynthetic process"/>
    <property type="evidence" value="ECO:0007669"/>
    <property type="project" value="UniProtKB-KW"/>
</dbReference>
<dbReference type="GO" id="GO:0005524">
    <property type="term" value="F:ATP binding"/>
    <property type="evidence" value="ECO:0007669"/>
    <property type="project" value="UniProtKB-KW"/>
</dbReference>
<evidence type="ECO:0000313" key="12">
    <source>
        <dbReference type="EMBL" id="QJD30878.1"/>
    </source>
</evidence>
<comment type="pathway">
    <text evidence="1">Amino-acid biosynthesis; L-asparagine biosynthesis; L-asparagine from L-aspartate (L-Gln route): step 1/1.</text>
</comment>
<evidence type="ECO:0000256" key="10">
    <source>
        <dbReference type="PIRSR" id="PIRSR001589-3"/>
    </source>
</evidence>
<dbReference type="GO" id="GO:0005829">
    <property type="term" value="C:cytosol"/>
    <property type="evidence" value="ECO:0007669"/>
    <property type="project" value="TreeGrafter"/>
</dbReference>
<keyword evidence="13" id="KW-1185">Reference proteome</keyword>
<dbReference type="NCBIfam" id="TIGR01536">
    <property type="entry name" value="asn_synth_AEB"/>
    <property type="match status" value="1"/>
</dbReference>